<evidence type="ECO:0000313" key="8">
    <source>
        <dbReference type="Proteomes" id="UP000271469"/>
    </source>
</evidence>
<dbReference type="GO" id="GO:0003924">
    <property type="term" value="F:GTPase activity"/>
    <property type="evidence" value="ECO:0007669"/>
    <property type="project" value="InterPro"/>
</dbReference>
<dbReference type="PANTHER" id="PTHR10465:SF0">
    <property type="entry name" value="SARCALUMENIN"/>
    <property type="match status" value="1"/>
</dbReference>
<dbReference type="InterPro" id="IPR027094">
    <property type="entry name" value="Mitofusin_fam"/>
</dbReference>
<accession>A0A3G8JHC8</accession>
<sequence>MNTSDEVRRLLEEAIAVYRSDGPRAAGPAADLEQCAQRLSEPLRIALAGQLKAGKSTLLNALIGEELAPTDATECTKIVTWFHHGSSPSVRAHHVNGLSAAVPIERHDGCLNFDIDALEPSAIDRLEVCWPTTELSRRTIIDTPGTASLNADVSARTMRLLAPADGVSGADAVVYLMRTSTASDVSTLAELNRQVSGRGGPLGVVGVLSRADEIGSGRFDAMLSAKEIAAQYATDLASSGLCQAVVPVAGLLALTARTLRQREFAALSALASASPEDLQLAMLSADRFVREESPLSLDRETRTALVRRFGLFGIRIAVVLIQGGVRDATSLADQLLERSGLTELQSIVDVQFGQRAEQLKAHTALTDLSRVLGAYPTPHVRHLRSAAQRLMGDVHGFEEVRLLGLLRSRRTTLTESEAVEATRLIGGYGTAADDRLGLDPFETMTSGPSRALGTVQRWRSRADHPLNDAFTTRVCRAAARSAESIVAEMVTATRREQSTSPARRFTPTQ</sequence>
<organism evidence="7 8">
    <name type="scientific">Gordonia insulae</name>
    <dbReference type="NCBI Taxonomy" id="2420509"/>
    <lineage>
        <taxon>Bacteria</taxon>
        <taxon>Bacillati</taxon>
        <taxon>Actinomycetota</taxon>
        <taxon>Actinomycetes</taxon>
        <taxon>Mycobacteriales</taxon>
        <taxon>Gordoniaceae</taxon>
        <taxon>Gordonia</taxon>
    </lineage>
</organism>
<dbReference type="InterPro" id="IPR027417">
    <property type="entry name" value="P-loop_NTPase"/>
</dbReference>
<keyword evidence="2" id="KW-0547">Nucleotide-binding</keyword>
<dbReference type="KEGG" id="gom:D7316_01137"/>
<dbReference type="RefSeq" id="WP_232016786.1">
    <property type="nucleotide sequence ID" value="NZ_CP033972.1"/>
</dbReference>
<reference evidence="7 8" key="1">
    <citation type="submission" date="2018-11" db="EMBL/GenBank/DDBJ databases">
        <title>Gordonia insulae sp. nov., isolated from an island soil.</title>
        <authorList>
            <person name="Kim Y.S."/>
            <person name="Kim S.B."/>
        </authorList>
    </citation>
    <scope>NUCLEOTIDE SEQUENCE [LARGE SCALE GENOMIC DNA]</scope>
    <source>
        <strain evidence="7 8">MMS17-SY073</strain>
    </source>
</reference>
<proteinExistence type="predicted"/>
<gene>
    <name evidence="7" type="primary">iniC_1</name>
    <name evidence="7" type="ORF">D7316_01137</name>
</gene>
<evidence type="ECO:0000256" key="1">
    <source>
        <dbReference type="ARBA" id="ARBA00004370"/>
    </source>
</evidence>
<keyword evidence="8" id="KW-1185">Reference proteome</keyword>
<dbReference type="InterPro" id="IPR045063">
    <property type="entry name" value="Dynamin_N"/>
</dbReference>
<evidence type="ECO:0000256" key="5">
    <source>
        <dbReference type="ARBA" id="ARBA00023136"/>
    </source>
</evidence>
<dbReference type="SUPFAM" id="SSF52540">
    <property type="entry name" value="P-loop containing nucleoside triphosphate hydrolases"/>
    <property type="match status" value="1"/>
</dbReference>
<evidence type="ECO:0000256" key="4">
    <source>
        <dbReference type="ARBA" id="ARBA00023134"/>
    </source>
</evidence>
<dbReference type="Proteomes" id="UP000271469">
    <property type="component" value="Chromosome"/>
</dbReference>
<dbReference type="AlphaFoldDB" id="A0A3G8JHC8"/>
<dbReference type="Gene3D" id="3.40.50.300">
    <property type="entry name" value="P-loop containing nucleotide triphosphate hydrolases"/>
    <property type="match status" value="1"/>
</dbReference>
<evidence type="ECO:0000256" key="2">
    <source>
        <dbReference type="ARBA" id="ARBA00022741"/>
    </source>
</evidence>
<comment type="subcellular location">
    <subcellularLocation>
        <location evidence="1">Membrane</location>
    </subcellularLocation>
</comment>
<keyword evidence="4" id="KW-0342">GTP-binding</keyword>
<dbReference type="GO" id="GO:0005525">
    <property type="term" value="F:GTP binding"/>
    <property type="evidence" value="ECO:0007669"/>
    <property type="project" value="UniProtKB-KW"/>
</dbReference>
<name>A0A3G8JHC8_9ACTN</name>
<protein>
    <submittedName>
        <fullName evidence="7">Isoniazid-induced protein IniC</fullName>
    </submittedName>
</protein>
<feature type="domain" description="Dynamin N-terminal" evidence="6">
    <location>
        <begin position="45"/>
        <end position="208"/>
    </location>
</feature>
<evidence type="ECO:0000256" key="3">
    <source>
        <dbReference type="ARBA" id="ARBA00022801"/>
    </source>
</evidence>
<evidence type="ECO:0000313" key="7">
    <source>
        <dbReference type="EMBL" id="AZG44551.1"/>
    </source>
</evidence>
<dbReference type="GO" id="GO:0016020">
    <property type="term" value="C:membrane"/>
    <property type="evidence" value="ECO:0007669"/>
    <property type="project" value="UniProtKB-SubCell"/>
</dbReference>
<dbReference type="Pfam" id="PF00350">
    <property type="entry name" value="Dynamin_N"/>
    <property type="match status" value="1"/>
</dbReference>
<keyword evidence="3" id="KW-0378">Hydrolase</keyword>
<evidence type="ECO:0000259" key="6">
    <source>
        <dbReference type="Pfam" id="PF00350"/>
    </source>
</evidence>
<dbReference type="EMBL" id="CP033972">
    <property type="protein sequence ID" value="AZG44551.1"/>
    <property type="molecule type" value="Genomic_DNA"/>
</dbReference>
<keyword evidence="5" id="KW-0472">Membrane</keyword>
<dbReference type="PANTHER" id="PTHR10465">
    <property type="entry name" value="TRANSMEMBRANE GTPASE FZO1"/>
    <property type="match status" value="1"/>
</dbReference>